<evidence type="ECO:0000313" key="2">
    <source>
        <dbReference type="Proteomes" id="UP000693899"/>
    </source>
</evidence>
<evidence type="ECO:0000313" key="1">
    <source>
        <dbReference type="EMBL" id="QQO97299.1"/>
    </source>
</evidence>
<proteinExistence type="predicted"/>
<name>A0A8E4UXY2_9CAUD</name>
<sequence>MGCGSSNVSWTKNKYIMTYLHKDESEVKEGDLCFYTESPDGKDLRYADSVQEIVKVGDTLRAKTLYFISAGAITKNPWARYTDLNPIELKHCTGDTERTLIDFTKLDIDPESLDLKYVKSNFPTTATIPSKYLAKSFKVKK</sequence>
<reference evidence="1" key="1">
    <citation type="submission" date="2020-07" db="EMBL/GenBank/DDBJ databases">
        <title>Highly diverse flavobacterial phages as mortality factor during North Sea spring blooms.</title>
        <authorList>
            <person name="Bartlau N."/>
            <person name="Wichels A."/>
            <person name="Krohne G."/>
            <person name="Adriaenssens E.M."/>
            <person name="Heins A."/>
            <person name="Fuchs B.M."/>
            <person name="Amann R."/>
            <person name="Moraru C."/>
        </authorList>
    </citation>
    <scope>NUCLEOTIDE SEQUENCE</scope>
</reference>
<accession>A0A8E4UXY2</accession>
<dbReference type="Proteomes" id="UP000693899">
    <property type="component" value="Segment"/>
</dbReference>
<dbReference type="EMBL" id="MT732450">
    <property type="protein sequence ID" value="QQO97299.1"/>
    <property type="molecule type" value="Genomic_DNA"/>
</dbReference>
<organism evidence="1 2">
    <name type="scientific">Maribacter phage Colly_1</name>
    <dbReference type="NCBI Taxonomy" id="2745691"/>
    <lineage>
        <taxon>Viruses</taxon>
        <taxon>Duplodnaviria</taxon>
        <taxon>Heunggongvirae</taxon>
        <taxon>Uroviricota</taxon>
        <taxon>Caudoviricetes</taxon>
        <taxon>Molycolviridae</taxon>
        <taxon>Mollyvirus</taxon>
        <taxon>Mollyvirus colly</taxon>
    </lineage>
</organism>
<gene>
    <name evidence="1" type="ORF">Colly1_193</name>
</gene>
<protein>
    <submittedName>
        <fullName evidence="1">Uncharacterized protein</fullName>
    </submittedName>
</protein>
<keyword evidence="2" id="KW-1185">Reference proteome</keyword>